<evidence type="ECO:0000256" key="1">
    <source>
        <dbReference type="ARBA" id="ARBA00004442"/>
    </source>
</evidence>
<dbReference type="Pfam" id="PF07980">
    <property type="entry name" value="SusD_RagB"/>
    <property type="match status" value="1"/>
</dbReference>
<dbReference type="Gene3D" id="1.25.40.390">
    <property type="match status" value="1"/>
</dbReference>
<dbReference type="InterPro" id="IPR012944">
    <property type="entry name" value="SusD_RagB_dom"/>
</dbReference>
<dbReference type="InterPro" id="IPR011990">
    <property type="entry name" value="TPR-like_helical_dom_sf"/>
</dbReference>
<sequence length="458" mass="51506">MKITIKSILGAALISVLSYGCSESLLDKDPISSFSGQGFYKKASDAQAGVNGIYNSLQSTMRLNFAYWGEGRADNVTTRHSGDPFALQQNALTPIINSAKWDNFYTLISRANYAIKYTPTVFQTEDSPLRNQLLGQARGLRGLAYFYLTRIWGDVPLITEPYESVEQDIFVARTPSADVLKQVEEDLLFAAENCADNYTGDRDKVLFTKSAAQAFLTHLYMWQKRYDKAIETADKIITGNRHSLVSISDWNNIFTMGRSAESIFEVGYNETQTNALRVLYALGSDSDYVPSANFIASIEEGDLRKEKIYDVTQAQPRKIWKFFGEGFNDESADPSSNNIVLTRLSDIILLKAEAHANLNQNDDALTLLNQIRRRAGLEIMDASSANNLYGSLIGAILHERSIELSFEGHRWFDLVRTGLAIPTMKPINGLSDERNIVWPIFETTILRNPNLEQNEFYK</sequence>
<dbReference type="Proteomes" id="UP000651271">
    <property type="component" value="Unassembled WGS sequence"/>
</dbReference>
<reference evidence="8 9" key="1">
    <citation type="submission" date="2020-08" db="EMBL/GenBank/DDBJ databases">
        <title>Sphingobacterium sp. DN04309 isolated from aquaculture water.</title>
        <authorList>
            <person name="Zhang M."/>
        </authorList>
    </citation>
    <scope>NUCLEOTIDE SEQUENCE [LARGE SCALE GENOMIC DNA]</scope>
    <source>
        <strain evidence="8 9">DN04309</strain>
    </source>
</reference>
<comment type="caution">
    <text evidence="8">The sequence shown here is derived from an EMBL/GenBank/DDBJ whole genome shotgun (WGS) entry which is preliminary data.</text>
</comment>
<evidence type="ECO:0000256" key="4">
    <source>
        <dbReference type="ARBA" id="ARBA00023136"/>
    </source>
</evidence>
<feature type="domain" description="RagB/SusD" evidence="6">
    <location>
        <begin position="267"/>
        <end position="457"/>
    </location>
</feature>
<dbReference type="PROSITE" id="PS51257">
    <property type="entry name" value="PROKAR_LIPOPROTEIN"/>
    <property type="match status" value="1"/>
</dbReference>
<comment type="similarity">
    <text evidence="2">Belongs to the SusD family.</text>
</comment>
<evidence type="ECO:0000256" key="3">
    <source>
        <dbReference type="ARBA" id="ARBA00022729"/>
    </source>
</evidence>
<keyword evidence="5" id="KW-0998">Cell outer membrane</keyword>
<accession>A0ABR7YBR2</accession>
<dbReference type="RefSeq" id="WP_165292304.1">
    <property type="nucleotide sequence ID" value="NZ_JACOIJ010000005.1"/>
</dbReference>
<organism evidence="8 9">
    <name type="scientific">Sphingobacterium litopenaei</name>
    <dbReference type="NCBI Taxonomy" id="2763500"/>
    <lineage>
        <taxon>Bacteria</taxon>
        <taxon>Pseudomonadati</taxon>
        <taxon>Bacteroidota</taxon>
        <taxon>Sphingobacteriia</taxon>
        <taxon>Sphingobacteriales</taxon>
        <taxon>Sphingobacteriaceae</taxon>
        <taxon>Sphingobacterium</taxon>
    </lineage>
</organism>
<dbReference type="Pfam" id="PF14322">
    <property type="entry name" value="SusD-like_3"/>
    <property type="match status" value="1"/>
</dbReference>
<comment type="subcellular location">
    <subcellularLocation>
        <location evidence="1">Cell outer membrane</location>
    </subcellularLocation>
</comment>
<evidence type="ECO:0000313" key="9">
    <source>
        <dbReference type="Proteomes" id="UP000651271"/>
    </source>
</evidence>
<feature type="domain" description="SusD-like N-terminal" evidence="7">
    <location>
        <begin position="91"/>
        <end position="220"/>
    </location>
</feature>
<dbReference type="SUPFAM" id="SSF48452">
    <property type="entry name" value="TPR-like"/>
    <property type="match status" value="1"/>
</dbReference>
<dbReference type="EMBL" id="JACOIJ010000005">
    <property type="protein sequence ID" value="MBD1428754.1"/>
    <property type="molecule type" value="Genomic_DNA"/>
</dbReference>
<proteinExistence type="inferred from homology"/>
<name>A0ABR7YBR2_9SPHI</name>
<keyword evidence="9" id="KW-1185">Reference proteome</keyword>
<keyword evidence="3" id="KW-0732">Signal</keyword>
<protein>
    <submittedName>
        <fullName evidence="8">RagB/SusD family nutrient uptake outer membrane protein</fullName>
    </submittedName>
</protein>
<evidence type="ECO:0000259" key="6">
    <source>
        <dbReference type="Pfam" id="PF07980"/>
    </source>
</evidence>
<gene>
    <name evidence="8" type="ORF">H8B04_04075</name>
</gene>
<dbReference type="InterPro" id="IPR033985">
    <property type="entry name" value="SusD-like_N"/>
</dbReference>
<evidence type="ECO:0000313" key="8">
    <source>
        <dbReference type="EMBL" id="MBD1428754.1"/>
    </source>
</evidence>
<evidence type="ECO:0000256" key="5">
    <source>
        <dbReference type="ARBA" id="ARBA00023237"/>
    </source>
</evidence>
<evidence type="ECO:0000259" key="7">
    <source>
        <dbReference type="Pfam" id="PF14322"/>
    </source>
</evidence>
<dbReference type="CDD" id="cd08977">
    <property type="entry name" value="SusD"/>
    <property type="match status" value="1"/>
</dbReference>
<evidence type="ECO:0000256" key="2">
    <source>
        <dbReference type="ARBA" id="ARBA00006275"/>
    </source>
</evidence>
<keyword evidence="4" id="KW-0472">Membrane</keyword>